<dbReference type="Proteomes" id="UP000559182">
    <property type="component" value="Unassembled WGS sequence"/>
</dbReference>
<comment type="caution">
    <text evidence="1">The sequence shown here is derived from an EMBL/GenBank/DDBJ whole genome shotgun (WGS) entry which is preliminary data.</text>
</comment>
<name>A0A839N9E2_9MICO</name>
<keyword evidence="2" id="KW-1185">Reference proteome</keyword>
<evidence type="ECO:0000313" key="1">
    <source>
        <dbReference type="EMBL" id="MBB2894398.1"/>
    </source>
</evidence>
<reference evidence="1 2" key="1">
    <citation type="submission" date="2020-08" db="EMBL/GenBank/DDBJ databases">
        <title>Sequencing the genomes of 1000 actinobacteria strains.</title>
        <authorList>
            <person name="Klenk H.-P."/>
        </authorList>
    </citation>
    <scope>NUCLEOTIDE SEQUENCE [LARGE SCALE GENOMIC DNA]</scope>
    <source>
        <strain evidence="1 2">DSM 105369</strain>
    </source>
</reference>
<organism evidence="1 2">
    <name type="scientific">Flexivirga oryzae</name>
    <dbReference type="NCBI Taxonomy" id="1794944"/>
    <lineage>
        <taxon>Bacteria</taxon>
        <taxon>Bacillati</taxon>
        <taxon>Actinomycetota</taxon>
        <taxon>Actinomycetes</taxon>
        <taxon>Micrococcales</taxon>
        <taxon>Dermacoccaceae</taxon>
        <taxon>Flexivirga</taxon>
    </lineage>
</organism>
<protein>
    <submittedName>
        <fullName evidence="1">Uncharacterized protein</fullName>
    </submittedName>
</protein>
<accession>A0A839N9E2</accession>
<dbReference type="RefSeq" id="WP_183322845.1">
    <property type="nucleotide sequence ID" value="NZ_JACHVQ010000005.1"/>
</dbReference>
<proteinExistence type="predicted"/>
<gene>
    <name evidence="1" type="ORF">FHU39_004440</name>
</gene>
<dbReference type="AlphaFoldDB" id="A0A839N9E2"/>
<evidence type="ECO:0000313" key="2">
    <source>
        <dbReference type="Proteomes" id="UP000559182"/>
    </source>
</evidence>
<dbReference type="EMBL" id="JACHVQ010000005">
    <property type="protein sequence ID" value="MBB2894398.1"/>
    <property type="molecule type" value="Genomic_DNA"/>
</dbReference>
<sequence length="237" mass="25799">MTTAPAGKATIPQESLDALVHLVETGPVPLGGYTIAEVFAVGGIAHLLEAEPSAPVVGEAVRSLAARNLITTEDGSDELQIRGDLGIATVFQHRSRVILDARVTGSEPDHPWRFILMPQPENVTLEVLIDALGIHFYSLRKTDNAFDRLWDRLPSGDRGPKDADATSILAASPKTALVSVSRWDQADNRDTTDVVLAQDDDRCHVFTRSPDDPASLVPAHMDNDEWRDLLRKLAKAN</sequence>